<protein>
    <submittedName>
        <fullName evidence="2">Uncharacterized protein</fullName>
    </submittedName>
</protein>
<reference evidence="2" key="1">
    <citation type="submission" date="2021-04" db="EMBL/GenBank/DDBJ databases">
        <title>Whole genome sequencing of Enterococci isolates from hospitalized patients.</title>
        <authorList>
            <person name="Ogoti B.M."/>
            <person name="Onyambu F.G."/>
        </authorList>
    </citation>
    <scope>NUCLEOTIDE SEQUENCE</scope>
    <source>
        <strain evidence="2">242</strain>
    </source>
</reference>
<comment type="caution">
    <text evidence="2">The sequence shown here is derived from an EMBL/GenBank/DDBJ whole genome shotgun (WGS) entry which is preliminary data.</text>
</comment>
<evidence type="ECO:0000256" key="1">
    <source>
        <dbReference type="SAM" id="Phobius"/>
    </source>
</evidence>
<feature type="transmembrane region" description="Helical" evidence="1">
    <location>
        <begin position="7"/>
        <end position="31"/>
    </location>
</feature>
<dbReference type="AlphaFoldDB" id="A0A941FPI9"/>
<organism evidence="2 3">
    <name type="scientific">Peribacillus frigoritolerans</name>
    <dbReference type="NCBI Taxonomy" id="450367"/>
    <lineage>
        <taxon>Bacteria</taxon>
        <taxon>Bacillati</taxon>
        <taxon>Bacillota</taxon>
        <taxon>Bacilli</taxon>
        <taxon>Bacillales</taxon>
        <taxon>Bacillaceae</taxon>
        <taxon>Peribacillus</taxon>
    </lineage>
</organism>
<keyword evidence="1" id="KW-1133">Transmembrane helix</keyword>
<evidence type="ECO:0000313" key="3">
    <source>
        <dbReference type="Proteomes" id="UP000680045"/>
    </source>
</evidence>
<proteinExistence type="predicted"/>
<name>A0A941FPI9_9BACI</name>
<evidence type="ECO:0000313" key="2">
    <source>
        <dbReference type="EMBL" id="MBR8644092.1"/>
    </source>
</evidence>
<sequence>MKRTWEYALSIIGVIIAAIFLIVTIIAAVYLNSIDLKEMMDYSLMTDSEFSSSEVDMSVKFSWAYYGLGSYLCSLPWQAV</sequence>
<dbReference type="EMBL" id="JAGTPW010000004">
    <property type="protein sequence ID" value="MBR8644092.1"/>
    <property type="molecule type" value="Genomic_DNA"/>
</dbReference>
<dbReference type="Proteomes" id="UP000680045">
    <property type="component" value="Unassembled WGS sequence"/>
</dbReference>
<gene>
    <name evidence="2" type="ORF">KEH51_03500</name>
</gene>
<keyword evidence="1" id="KW-0812">Transmembrane</keyword>
<keyword evidence="1" id="KW-0472">Membrane</keyword>
<accession>A0A941FPI9</accession>